<dbReference type="Proteomes" id="UP000029578">
    <property type="component" value="Unassembled WGS sequence"/>
</dbReference>
<evidence type="ECO:0000313" key="4">
    <source>
        <dbReference type="EMBL" id="KGF51134.1"/>
    </source>
</evidence>
<keyword evidence="1" id="KW-0547">Nucleotide-binding</keyword>
<reference evidence="4 5" key="1">
    <citation type="submission" date="2014-07" db="EMBL/GenBank/DDBJ databases">
        <authorList>
            <person name="McCorrison J."/>
            <person name="Sanka R."/>
            <person name="Torralba M."/>
            <person name="Gillis M."/>
            <person name="Haft D.H."/>
            <person name="Methe B."/>
            <person name="Sutton G."/>
            <person name="Nelson K.E."/>
        </authorList>
    </citation>
    <scope>NUCLEOTIDE SEQUENCE [LARGE SCALE GENOMIC DNA]</scope>
    <source>
        <strain evidence="4 5">DNF00666</strain>
    </source>
</reference>
<dbReference type="RefSeq" id="WP_036863244.1">
    <property type="nucleotide sequence ID" value="NZ_JRNS01000230.1"/>
</dbReference>
<dbReference type="Gene3D" id="3.40.50.300">
    <property type="entry name" value="P-loop containing nucleotide triphosphate hydrolases"/>
    <property type="match status" value="2"/>
</dbReference>
<evidence type="ECO:0000259" key="3">
    <source>
        <dbReference type="Pfam" id="PF13538"/>
    </source>
</evidence>
<dbReference type="CDD" id="cd18809">
    <property type="entry name" value="SF1_C_RecD"/>
    <property type="match status" value="1"/>
</dbReference>
<dbReference type="EMBL" id="JRNS01000230">
    <property type="protein sequence ID" value="KGF51134.1"/>
    <property type="molecule type" value="Genomic_DNA"/>
</dbReference>
<dbReference type="InterPro" id="IPR050534">
    <property type="entry name" value="Coronavir_polyprotein_1ab"/>
</dbReference>
<keyword evidence="4" id="KW-0255">Endonuclease</keyword>
<evidence type="ECO:0000313" key="5">
    <source>
        <dbReference type="Proteomes" id="UP000029578"/>
    </source>
</evidence>
<keyword evidence="4" id="KW-0540">Nuclease</keyword>
<dbReference type="PANTHER" id="PTHR43788">
    <property type="entry name" value="DNA2/NAM7 HELICASE FAMILY MEMBER"/>
    <property type="match status" value="1"/>
</dbReference>
<accession>A0A096D0T4</accession>
<dbReference type="PANTHER" id="PTHR43788:SF6">
    <property type="entry name" value="DNA HELICASE B"/>
    <property type="match status" value="1"/>
</dbReference>
<dbReference type="Pfam" id="PF13604">
    <property type="entry name" value="AAA_30"/>
    <property type="match status" value="1"/>
</dbReference>
<dbReference type="CDD" id="cd17933">
    <property type="entry name" value="DEXSc_RecD-like"/>
    <property type="match status" value="1"/>
</dbReference>
<keyword evidence="4" id="KW-0378">Hydrolase</keyword>
<name>A0A096D0T4_9BACT</name>
<dbReference type="InterPro" id="IPR027785">
    <property type="entry name" value="UvrD-like_helicase_C"/>
</dbReference>
<dbReference type="InterPro" id="IPR027417">
    <property type="entry name" value="P-loop_NTPase"/>
</dbReference>
<sequence length="510" mass="57575">MINEELKYKILQNFGFAPTADQLHAVEVFARFMTDRDERAVMILRGSAGTGKTSLAGAIVRTMQELRQKVTLLAPTGRAAKVFSLNANQPAATIHRSIYREKAFTGLDGKFNLNVNLFHNRLFMVDEASMISLSSNNSTFGSGCLLDDLIQYVYNDHNCRMLLVGDKAQLPPVGEEESPALRSDVLRAYGLTVYECDLNEVLRQSQDSGILYNATVIRQMITHDEVTQLPKIRFNGFADISIVPGDELIERLASSYSEVGIDETMVITRSNKRANVFNQGIRNMVLGREEELTTGDMLMVVKNKYKNSPPPSAALNGSLNNATNNVNGLTTQATRQVTQLPSGGGKEIEKPVLTFIANGDRAVVRRVRNVRKFYGFRFADVSLEFPDYNNAEEEMTVILDALMTEAPALTQEQNEQLFQHVLEDYEDIPLKADRMKKVREDEYYNALQVKFGYAITCHKAQGGQWTHIYLDQGYMTDEMLTPDYIHWLYTAFTRATEHLYLVNWPKTQVE</sequence>
<dbReference type="GO" id="GO:0009338">
    <property type="term" value="C:exodeoxyribonuclease V complex"/>
    <property type="evidence" value="ECO:0007669"/>
    <property type="project" value="TreeGrafter"/>
</dbReference>
<evidence type="ECO:0000256" key="1">
    <source>
        <dbReference type="ARBA" id="ARBA00022741"/>
    </source>
</evidence>
<protein>
    <submittedName>
        <fullName evidence="4">ATP-dependent endonuclease</fullName>
    </submittedName>
</protein>
<feature type="domain" description="UvrD-like helicase C-terminal" evidence="3">
    <location>
        <begin position="452"/>
        <end position="502"/>
    </location>
</feature>
<evidence type="ECO:0000256" key="2">
    <source>
        <dbReference type="ARBA" id="ARBA00022840"/>
    </source>
</evidence>
<proteinExistence type="predicted"/>
<dbReference type="GO" id="GO:0005524">
    <property type="term" value="F:ATP binding"/>
    <property type="evidence" value="ECO:0007669"/>
    <property type="project" value="UniProtKB-KW"/>
</dbReference>
<dbReference type="AlphaFoldDB" id="A0A096D0T4"/>
<keyword evidence="2" id="KW-0067">ATP-binding</keyword>
<dbReference type="Pfam" id="PF13538">
    <property type="entry name" value="UvrD_C_2"/>
    <property type="match status" value="1"/>
</dbReference>
<comment type="caution">
    <text evidence="4">The sequence shown here is derived from an EMBL/GenBank/DDBJ whole genome shotgun (WGS) entry which is preliminary data.</text>
</comment>
<dbReference type="GO" id="GO:0006310">
    <property type="term" value="P:DNA recombination"/>
    <property type="evidence" value="ECO:0007669"/>
    <property type="project" value="TreeGrafter"/>
</dbReference>
<organism evidence="4 5">
    <name type="scientific">Prevotella melaninogenica DNF00666</name>
    <dbReference type="NCBI Taxonomy" id="1401073"/>
    <lineage>
        <taxon>Bacteria</taxon>
        <taxon>Pseudomonadati</taxon>
        <taxon>Bacteroidota</taxon>
        <taxon>Bacteroidia</taxon>
        <taxon>Bacteroidales</taxon>
        <taxon>Prevotellaceae</taxon>
        <taxon>Prevotella</taxon>
    </lineage>
</organism>
<dbReference type="GO" id="GO:0004519">
    <property type="term" value="F:endonuclease activity"/>
    <property type="evidence" value="ECO:0007669"/>
    <property type="project" value="UniProtKB-KW"/>
</dbReference>
<gene>
    <name evidence="4" type="ORF">HMPREF0661_03850</name>
</gene>
<dbReference type="GO" id="GO:0017116">
    <property type="term" value="F:single-stranded DNA helicase activity"/>
    <property type="evidence" value="ECO:0007669"/>
    <property type="project" value="TreeGrafter"/>
</dbReference>
<dbReference type="SUPFAM" id="SSF52540">
    <property type="entry name" value="P-loop containing nucleoside triphosphate hydrolases"/>
    <property type="match status" value="1"/>
</dbReference>